<accession>A0ABV6HPL4</accession>
<evidence type="ECO:0000259" key="3">
    <source>
        <dbReference type="Pfam" id="PF17162"/>
    </source>
</evidence>
<protein>
    <submittedName>
        <fullName evidence="4">Zinc-dependent metalloprotease</fullName>
    </submittedName>
</protein>
<dbReference type="InterPro" id="IPR032534">
    <property type="entry name" value="EcxA_zinc-bd"/>
</dbReference>
<dbReference type="GO" id="GO:0008237">
    <property type="term" value="F:metallopeptidase activity"/>
    <property type="evidence" value="ECO:0007669"/>
    <property type="project" value="UniProtKB-KW"/>
</dbReference>
<dbReference type="RefSeq" id="WP_377477745.1">
    <property type="nucleotide sequence ID" value="NZ_JBHLWO010000002.1"/>
</dbReference>
<dbReference type="EMBL" id="JBHLWO010000002">
    <property type="protein sequence ID" value="MFC0320811.1"/>
    <property type="molecule type" value="Genomic_DNA"/>
</dbReference>
<dbReference type="CDD" id="cd04276">
    <property type="entry name" value="ZnMc_MMP_like_2"/>
    <property type="match status" value="1"/>
</dbReference>
<feature type="domain" description="DUF5117" evidence="2">
    <location>
        <begin position="103"/>
        <end position="304"/>
    </location>
</feature>
<dbReference type="SUPFAM" id="SSF55486">
    <property type="entry name" value="Metalloproteases ('zincins'), catalytic domain"/>
    <property type="match status" value="1"/>
</dbReference>
<dbReference type="InterPro" id="IPR033428">
    <property type="entry name" value="DUF5118"/>
</dbReference>
<gene>
    <name evidence="4" type="ORF">ACFFI0_20970</name>
</gene>
<sequence>MMCLKKTITRCFLITLSLIGGLLPYQTLRAQKSIATPVVTGSISDFIKNLKAYPGYFNFYYDEKNDKIYLEIDKLGTEFLYYTSLTDGVGSGGPERGQATAVIAKFIQVGQKILLVEPNYAYRAITDNKDEQKAVENAFAQSVIWSFKVLAVGQGKVLIDLSPFLVRDSQKIASSIGRNNLPGLHIGASQQMGPAYNFDESRSAIYLDNTKNFPKNTEFEAIITFTGGSIQGRGWGMGPGIAPDPNAVTVKMHQSFVELPEAGYKPRKFDPRSGFNMYSYMDFSASMKEPIVKRFTRRQRLEKKDPTAALSEPVKPIVYYVDRGAPALIKKALIEGGSWWNQAFEAAGYKNAFQIKELPEGADPMDIRYNIVNWINRTGNPRAFSTGMSHIDPRTGEIIKGVVTLGADRHRQDYLIVEGLLQQYEDGKEVNDDMQNFALARIRQLSAHEIGHTLGLYHNFTSSTKNRASVMDYPFPRFSMDNQGKINVADAYAVGIGEWDKRAIIWGYQDFPEGTDENKALDDIMKETLAQGHIFIPDIGGYVHPIANQWDEGTNAPNELKRLLQIRNRLLQNFSEKAIPEGAPMATLEEVLVPIYLLHRYQIEAAAKSLGGLYFTHALKNDGQVITKLIEPQEQWKAFDALISTIQADALSLPEQLIQKIPPRPSGYPQTREVFNRYTGPTFDPIAAAETVASTTLGHLLDPARAARLIEYQGRDDKQPGFIPMAERLLELTWKKPLVGGYKGALQAMVNNVTLQYLLQLAAGKETSTVVKGQAIYLIENLATWMQDHLGNASPAYASNLHFGLTQIKSFRENPSKFEIEAPMQMPPGAPIGTPSLHFIDQMCSFN</sequence>
<dbReference type="Pfam" id="PF17162">
    <property type="entry name" value="DUF5118"/>
    <property type="match status" value="1"/>
</dbReference>
<evidence type="ECO:0000259" key="2">
    <source>
        <dbReference type="Pfam" id="PF17148"/>
    </source>
</evidence>
<keyword evidence="4" id="KW-0482">Metalloprotease</keyword>
<dbReference type="InterPro" id="IPR024079">
    <property type="entry name" value="MetalloPept_cat_dom_sf"/>
</dbReference>
<dbReference type="InterPro" id="IPR033413">
    <property type="entry name" value="DUF5117"/>
</dbReference>
<dbReference type="PANTHER" id="PTHR38478:SF1">
    <property type="entry name" value="ZINC DEPENDENT METALLOPROTEASE DOMAIN LIPOPROTEIN"/>
    <property type="match status" value="1"/>
</dbReference>
<dbReference type="Gene3D" id="3.40.390.10">
    <property type="entry name" value="Collagenase (Catalytic Domain)"/>
    <property type="match status" value="1"/>
</dbReference>
<dbReference type="Pfam" id="PF17148">
    <property type="entry name" value="DUF5117"/>
    <property type="match status" value="1"/>
</dbReference>
<feature type="domain" description="DUF5118" evidence="3">
    <location>
        <begin position="42"/>
        <end position="87"/>
    </location>
</feature>
<dbReference type="Pfam" id="PF16313">
    <property type="entry name" value="DUF4953"/>
    <property type="match status" value="1"/>
</dbReference>
<dbReference type="InterPro" id="IPR034032">
    <property type="entry name" value="Zn_MMP-like_bac"/>
</dbReference>
<dbReference type="Proteomes" id="UP001589774">
    <property type="component" value="Unassembled WGS sequence"/>
</dbReference>
<evidence type="ECO:0000313" key="4">
    <source>
        <dbReference type="EMBL" id="MFC0320811.1"/>
    </source>
</evidence>
<dbReference type="PANTHER" id="PTHR38478">
    <property type="entry name" value="PEPTIDASE M1A AND M12B"/>
    <property type="match status" value="1"/>
</dbReference>
<keyword evidence="5" id="KW-1185">Reference proteome</keyword>
<evidence type="ECO:0000313" key="5">
    <source>
        <dbReference type="Proteomes" id="UP001589774"/>
    </source>
</evidence>
<organism evidence="4 5">
    <name type="scientific">Olivibacter oleidegradans</name>
    <dbReference type="NCBI Taxonomy" id="760123"/>
    <lineage>
        <taxon>Bacteria</taxon>
        <taxon>Pseudomonadati</taxon>
        <taxon>Bacteroidota</taxon>
        <taxon>Sphingobacteriia</taxon>
        <taxon>Sphingobacteriales</taxon>
        <taxon>Sphingobacteriaceae</taxon>
        <taxon>Olivibacter</taxon>
    </lineage>
</organism>
<proteinExistence type="predicted"/>
<name>A0ABV6HPL4_9SPHI</name>
<evidence type="ECO:0000259" key="1">
    <source>
        <dbReference type="Pfam" id="PF16313"/>
    </source>
</evidence>
<keyword evidence="4" id="KW-0378">Hydrolase</keyword>
<feature type="domain" description="EcxA zinc-binding" evidence="1">
    <location>
        <begin position="432"/>
        <end position="736"/>
    </location>
</feature>
<keyword evidence="4" id="KW-0645">Protease</keyword>
<reference evidence="4 5" key="1">
    <citation type="submission" date="2024-09" db="EMBL/GenBank/DDBJ databases">
        <authorList>
            <person name="Sun Q."/>
            <person name="Mori K."/>
        </authorList>
    </citation>
    <scope>NUCLEOTIDE SEQUENCE [LARGE SCALE GENOMIC DNA]</scope>
    <source>
        <strain evidence="4 5">CCM 7765</strain>
    </source>
</reference>
<comment type="caution">
    <text evidence="4">The sequence shown here is derived from an EMBL/GenBank/DDBJ whole genome shotgun (WGS) entry which is preliminary data.</text>
</comment>